<dbReference type="GO" id="GO:0140359">
    <property type="term" value="F:ABC-type transporter activity"/>
    <property type="evidence" value="ECO:0007669"/>
    <property type="project" value="InterPro"/>
</dbReference>
<feature type="compositionally biased region" description="Low complexity" evidence="8">
    <location>
        <begin position="371"/>
        <end position="383"/>
    </location>
</feature>
<dbReference type="EMBL" id="CAICTM010000191">
    <property type="protein sequence ID" value="CAB9504302.1"/>
    <property type="molecule type" value="Genomic_DNA"/>
</dbReference>
<feature type="region of interest" description="Disordered" evidence="8">
    <location>
        <begin position="371"/>
        <end position="392"/>
    </location>
</feature>
<keyword evidence="12" id="KW-1185">Reference proteome</keyword>
<feature type="region of interest" description="Disordered" evidence="8">
    <location>
        <begin position="1"/>
        <end position="29"/>
    </location>
</feature>
<gene>
    <name evidence="11" type="ORF">SEMRO_192_G082460.1</name>
</gene>
<accession>A0A9N8DJI6</accession>
<dbReference type="OrthoDB" id="190880at2759"/>
<feature type="transmembrane region" description="Helical" evidence="9">
    <location>
        <begin position="437"/>
        <end position="456"/>
    </location>
</feature>
<dbReference type="Proteomes" id="UP001153069">
    <property type="component" value="Unassembled WGS sequence"/>
</dbReference>
<dbReference type="AlphaFoldDB" id="A0A9N8DJI6"/>
<dbReference type="Gene3D" id="3.40.50.300">
    <property type="entry name" value="P-loop containing nucleotide triphosphate hydrolases"/>
    <property type="match status" value="1"/>
</dbReference>
<organism evidence="11 12">
    <name type="scientific">Seminavis robusta</name>
    <dbReference type="NCBI Taxonomy" id="568900"/>
    <lineage>
        <taxon>Eukaryota</taxon>
        <taxon>Sar</taxon>
        <taxon>Stramenopiles</taxon>
        <taxon>Ochrophyta</taxon>
        <taxon>Bacillariophyta</taxon>
        <taxon>Bacillariophyceae</taxon>
        <taxon>Bacillariophycidae</taxon>
        <taxon>Naviculales</taxon>
        <taxon>Naviculaceae</taxon>
        <taxon>Seminavis</taxon>
    </lineage>
</organism>
<dbReference type="SMART" id="SM00382">
    <property type="entry name" value="AAA"/>
    <property type="match status" value="1"/>
</dbReference>
<keyword evidence="3 9" id="KW-0812">Transmembrane</keyword>
<comment type="caution">
    <text evidence="11">The sequence shown here is derived from an EMBL/GenBank/DDBJ whole genome shotgun (WGS) entry which is preliminary data.</text>
</comment>
<dbReference type="InterPro" id="IPR003593">
    <property type="entry name" value="AAA+_ATPase"/>
</dbReference>
<proteinExistence type="predicted"/>
<dbReference type="Pfam" id="PF01061">
    <property type="entry name" value="ABC2_membrane"/>
    <property type="match status" value="1"/>
</dbReference>
<keyword evidence="4" id="KW-0547">Nucleotide-binding</keyword>
<dbReference type="GO" id="GO:0016887">
    <property type="term" value="F:ATP hydrolysis activity"/>
    <property type="evidence" value="ECO:0007669"/>
    <property type="project" value="InterPro"/>
</dbReference>
<dbReference type="InterPro" id="IPR027417">
    <property type="entry name" value="P-loop_NTPase"/>
</dbReference>
<evidence type="ECO:0000256" key="5">
    <source>
        <dbReference type="ARBA" id="ARBA00022840"/>
    </source>
</evidence>
<dbReference type="PROSITE" id="PS50893">
    <property type="entry name" value="ABC_TRANSPORTER_2"/>
    <property type="match status" value="1"/>
</dbReference>
<evidence type="ECO:0000313" key="11">
    <source>
        <dbReference type="EMBL" id="CAB9504302.1"/>
    </source>
</evidence>
<evidence type="ECO:0000256" key="3">
    <source>
        <dbReference type="ARBA" id="ARBA00022692"/>
    </source>
</evidence>
<dbReference type="InterPro" id="IPR003439">
    <property type="entry name" value="ABC_transporter-like_ATP-bd"/>
</dbReference>
<reference evidence="11" key="1">
    <citation type="submission" date="2020-06" db="EMBL/GenBank/DDBJ databases">
        <authorList>
            <consortium name="Plant Systems Biology data submission"/>
        </authorList>
    </citation>
    <scope>NUCLEOTIDE SEQUENCE</scope>
    <source>
        <strain evidence="11">D6</strain>
    </source>
</reference>
<evidence type="ECO:0000256" key="6">
    <source>
        <dbReference type="ARBA" id="ARBA00022989"/>
    </source>
</evidence>
<dbReference type="PANTHER" id="PTHR48041">
    <property type="entry name" value="ABC TRANSPORTER G FAMILY MEMBER 28"/>
    <property type="match status" value="1"/>
</dbReference>
<evidence type="ECO:0000259" key="10">
    <source>
        <dbReference type="PROSITE" id="PS50893"/>
    </source>
</evidence>
<evidence type="ECO:0000256" key="9">
    <source>
        <dbReference type="SAM" id="Phobius"/>
    </source>
</evidence>
<name>A0A9N8DJI6_9STRA</name>
<keyword evidence="6 9" id="KW-1133">Transmembrane helix</keyword>
<dbReference type="GO" id="GO:0005524">
    <property type="term" value="F:ATP binding"/>
    <property type="evidence" value="ECO:0007669"/>
    <property type="project" value="UniProtKB-KW"/>
</dbReference>
<dbReference type="InterPro" id="IPR050352">
    <property type="entry name" value="ABCG_transporters"/>
</dbReference>
<keyword evidence="7 9" id="KW-0472">Membrane</keyword>
<dbReference type="Pfam" id="PF19055">
    <property type="entry name" value="ABC2_membrane_7"/>
    <property type="match status" value="1"/>
</dbReference>
<dbReference type="InterPro" id="IPR017871">
    <property type="entry name" value="ABC_transporter-like_CS"/>
</dbReference>
<dbReference type="InterPro" id="IPR013525">
    <property type="entry name" value="ABC2_TM"/>
</dbReference>
<feature type="transmembrane region" description="Helical" evidence="9">
    <location>
        <begin position="468"/>
        <end position="490"/>
    </location>
</feature>
<evidence type="ECO:0000256" key="7">
    <source>
        <dbReference type="ARBA" id="ARBA00023136"/>
    </source>
</evidence>
<keyword evidence="2" id="KW-0813">Transport</keyword>
<dbReference type="InterPro" id="IPR043926">
    <property type="entry name" value="ABCG_dom"/>
</dbReference>
<evidence type="ECO:0000256" key="4">
    <source>
        <dbReference type="ARBA" id="ARBA00022741"/>
    </source>
</evidence>
<evidence type="ECO:0000256" key="1">
    <source>
        <dbReference type="ARBA" id="ARBA00004141"/>
    </source>
</evidence>
<comment type="subcellular location">
    <subcellularLocation>
        <location evidence="1">Membrane</location>
        <topology evidence="1">Multi-pass membrane protein</topology>
    </subcellularLocation>
</comment>
<evidence type="ECO:0000256" key="8">
    <source>
        <dbReference type="SAM" id="MobiDB-lite"/>
    </source>
</evidence>
<feature type="transmembrane region" description="Helical" evidence="9">
    <location>
        <begin position="511"/>
        <end position="541"/>
    </location>
</feature>
<sequence length="999" mass="111394">MSSHLDIASSDTGKEEDTSVQVAVDPNSDPFAFRPGRTLEWTNVSLSVKDTSTTATATVGLKKKKKQDGEEKVILDSLSGRIAPQQLTAVMGHSGAGKTSLLHVLAGKVSASGSSTINSSITLDGVPIDPTSIQVKRKIAFVAQRDTLLSTATPREAIRFSAKLRLDSTLTNDELDALVDRILKELRLQHVADSQTGGARHRGLSGGEMRRLSLGIELVVRPSLLFCDEVTSGLDSHNATAVMEVLKQVADCGATVLLTIHQPNSRVFGLLDHLILINQGRCMYEGPVDKVPQHFALRGYEVPLNYNPADYILEVSQTESMQKLTEAGFFQMTQQQQDDMDLAADEEDARASSRSLVRRVSRSLSSTLSRATSSRSIMSGSSSFRRRPRRRLSTPKPRLSIFDKLDSKARVSLWTELCQQLKRDIQRLMRDGHAMRMRFMIVVIGSVVTAFAFQGAASTDSIQDVSSFSSHVGAIFFMLVACMVSVQVIMMDQIETRPIFIREFERDHYRILSYGLSKFAIEALISFTQVLILVLTVYWAIGLQGRFWIWLCVFYTFVMIMNAVGIMLAAVTRDVRDAKELIPMTMLPQILFCGYFVSTLPDYMTWLQWLWPLTYIFRLSLNEEFSFCLEKEQVYDQGDHCAQMLLQTYADGSAESIYNNDSLVDLPQTGTYKGTRGILEYFGFFSEEETSDSSFLVNGCILDGSLKVKFNGYEDGICDVSLVEVQRAQVNPILVRDDFRQIPYAEYPIGHRFQFRTTDSNIEGQPTADVISDAVYLPPGLTSVVVNAVNHTRGNRIVCTTLRDRCPASFERDGFETLDDCTDKMGSLPVASANSHGLVVSDNNSTTCRFVHASLAKSNTDHCPHVSYYPEPDKDGIIKCSQSYNRSYADFFTPEDLELFAELAVEYDLDKEAQIVYELSANETRPCRVSFADRENELAASIPQDYVATKTCVEYLTQQNATGENNVQYWLTLAAMYVAIRCLGLALLRNLVTKKSKVA</sequence>
<dbReference type="GO" id="GO:0016020">
    <property type="term" value="C:membrane"/>
    <property type="evidence" value="ECO:0007669"/>
    <property type="project" value="UniProtKB-SubCell"/>
</dbReference>
<dbReference type="PANTHER" id="PTHR48041:SF139">
    <property type="entry name" value="PROTEIN SCARLET"/>
    <property type="match status" value="1"/>
</dbReference>
<feature type="transmembrane region" description="Helical" evidence="9">
    <location>
        <begin position="547"/>
        <end position="569"/>
    </location>
</feature>
<dbReference type="Pfam" id="PF00005">
    <property type="entry name" value="ABC_tran"/>
    <property type="match status" value="1"/>
</dbReference>
<feature type="domain" description="ABC transporter" evidence="10">
    <location>
        <begin position="59"/>
        <end position="304"/>
    </location>
</feature>
<evidence type="ECO:0000256" key="2">
    <source>
        <dbReference type="ARBA" id="ARBA00022448"/>
    </source>
</evidence>
<evidence type="ECO:0000313" key="12">
    <source>
        <dbReference type="Proteomes" id="UP001153069"/>
    </source>
</evidence>
<protein>
    <submittedName>
        <fullName evidence="11">White-brown complex homolog protein 30</fullName>
    </submittedName>
</protein>
<dbReference type="SUPFAM" id="SSF52540">
    <property type="entry name" value="P-loop containing nucleoside triphosphate hydrolases"/>
    <property type="match status" value="1"/>
</dbReference>
<keyword evidence="5" id="KW-0067">ATP-binding</keyword>
<dbReference type="PROSITE" id="PS00211">
    <property type="entry name" value="ABC_TRANSPORTER_1"/>
    <property type="match status" value="1"/>
</dbReference>
<feature type="transmembrane region" description="Helical" evidence="9">
    <location>
        <begin position="590"/>
        <end position="611"/>
    </location>
</feature>